<dbReference type="AlphaFoldDB" id="A0A2U1NRQ5"/>
<reference evidence="1 2" key="1">
    <citation type="journal article" date="2018" name="Mol. Plant">
        <title>The genome of Artemisia annua provides insight into the evolution of Asteraceae family and artemisinin biosynthesis.</title>
        <authorList>
            <person name="Shen Q."/>
            <person name="Zhang L."/>
            <person name="Liao Z."/>
            <person name="Wang S."/>
            <person name="Yan T."/>
            <person name="Shi P."/>
            <person name="Liu M."/>
            <person name="Fu X."/>
            <person name="Pan Q."/>
            <person name="Wang Y."/>
            <person name="Lv Z."/>
            <person name="Lu X."/>
            <person name="Zhang F."/>
            <person name="Jiang W."/>
            <person name="Ma Y."/>
            <person name="Chen M."/>
            <person name="Hao X."/>
            <person name="Li L."/>
            <person name="Tang Y."/>
            <person name="Lv G."/>
            <person name="Zhou Y."/>
            <person name="Sun X."/>
            <person name="Brodelius P.E."/>
            <person name="Rose J.K.C."/>
            <person name="Tang K."/>
        </authorList>
    </citation>
    <scope>NUCLEOTIDE SEQUENCE [LARGE SCALE GENOMIC DNA]</scope>
    <source>
        <strain evidence="2">cv. Huhao1</strain>
        <tissue evidence="1">Leaf</tissue>
    </source>
</reference>
<accession>A0A2U1NRQ5</accession>
<evidence type="ECO:0000313" key="1">
    <source>
        <dbReference type="EMBL" id="PWA76158.1"/>
    </source>
</evidence>
<dbReference type="Proteomes" id="UP000245207">
    <property type="component" value="Unassembled WGS sequence"/>
</dbReference>
<keyword evidence="2" id="KW-1185">Reference proteome</keyword>
<name>A0A2U1NRQ5_ARTAN</name>
<proteinExistence type="predicted"/>
<protein>
    <submittedName>
        <fullName evidence="1">Uncharacterized protein</fullName>
    </submittedName>
</protein>
<dbReference type="EMBL" id="PKPP01002306">
    <property type="protein sequence ID" value="PWA76158.1"/>
    <property type="molecule type" value="Genomic_DNA"/>
</dbReference>
<dbReference type="OrthoDB" id="1746069at2759"/>
<evidence type="ECO:0000313" key="2">
    <source>
        <dbReference type="Proteomes" id="UP000245207"/>
    </source>
</evidence>
<organism evidence="1 2">
    <name type="scientific">Artemisia annua</name>
    <name type="common">Sweet wormwood</name>
    <dbReference type="NCBI Taxonomy" id="35608"/>
    <lineage>
        <taxon>Eukaryota</taxon>
        <taxon>Viridiplantae</taxon>
        <taxon>Streptophyta</taxon>
        <taxon>Embryophyta</taxon>
        <taxon>Tracheophyta</taxon>
        <taxon>Spermatophyta</taxon>
        <taxon>Magnoliopsida</taxon>
        <taxon>eudicotyledons</taxon>
        <taxon>Gunneridae</taxon>
        <taxon>Pentapetalae</taxon>
        <taxon>asterids</taxon>
        <taxon>campanulids</taxon>
        <taxon>Asterales</taxon>
        <taxon>Asteraceae</taxon>
        <taxon>Asteroideae</taxon>
        <taxon>Anthemideae</taxon>
        <taxon>Artemisiinae</taxon>
        <taxon>Artemisia</taxon>
    </lineage>
</organism>
<gene>
    <name evidence="1" type="ORF">CTI12_AA236770</name>
</gene>
<dbReference type="STRING" id="35608.A0A2U1NRQ5"/>
<sequence length="170" mass="19258">MEASDMLFSFVKLRSDCIVTSDSGQATDEHSFVDLGSVWHAPLFEIALAPHKDYRQTEGFVSDQNCEKRNIPAFGSLVANETNSDMEADFLNRIYIIPKQSSFYMKMKRLQVTADYCYALNVRNPALTIESSLHDTSGPVRSLSEFGVSLLQGWEQVTQSRASMLRRKYL</sequence>
<comment type="caution">
    <text evidence="1">The sequence shown here is derived from an EMBL/GenBank/DDBJ whole genome shotgun (WGS) entry which is preliminary data.</text>
</comment>